<reference evidence="2 3" key="1">
    <citation type="journal article" date="2014" name="World J. Microbiol. Biotechnol.">
        <title>Biodiversity and physiological characteristics of Antarctic and Arctic lichens-associated bacteria.</title>
        <authorList>
            <person name="Lee Y.M."/>
            <person name="Kim E.H."/>
            <person name="Lee H.K."/>
            <person name="Hong S.G."/>
        </authorList>
    </citation>
    <scope>NUCLEOTIDE SEQUENCE [LARGE SCALE GENOMIC DNA]</scope>
    <source>
        <strain evidence="2 3">PAMC 26569</strain>
    </source>
</reference>
<feature type="chain" id="PRO_5026736635" evidence="1">
    <location>
        <begin position="26"/>
        <end position="164"/>
    </location>
</feature>
<sequence length="164" mass="17454">MKKHSKPRRLFLLAIILGSGASTIAAGSDASGQASPYPAQHVSPIVGTWIVKHRNAPFPFHMYVFNADHTMQQANPDAGDAQTSDSDGKGVWADKGDHLVGKWVEIIANRSTHKYSGSGEFTYDIVVNGDKLTGSGSFLAFDAEGTSVGRPLPSPFTGTRVTVP</sequence>
<evidence type="ECO:0000313" key="3">
    <source>
        <dbReference type="Proteomes" id="UP000500767"/>
    </source>
</evidence>
<name>A0A6M8HSF4_9PROT</name>
<keyword evidence="3" id="KW-1185">Reference proteome</keyword>
<evidence type="ECO:0000256" key="1">
    <source>
        <dbReference type="SAM" id="SignalP"/>
    </source>
</evidence>
<evidence type="ECO:0000313" key="2">
    <source>
        <dbReference type="EMBL" id="QKE91185.1"/>
    </source>
</evidence>
<dbReference type="AlphaFoldDB" id="A0A6M8HSF4"/>
<proteinExistence type="predicted"/>
<gene>
    <name evidence="2" type="ORF">HN018_15045</name>
</gene>
<protein>
    <submittedName>
        <fullName evidence="2">Uncharacterized protein</fullName>
    </submittedName>
</protein>
<keyword evidence="1" id="KW-0732">Signal</keyword>
<accession>A0A6M8HSF4</accession>
<dbReference type="RefSeq" id="WP_171833291.1">
    <property type="nucleotide sequence ID" value="NZ_CP053708.1"/>
</dbReference>
<feature type="signal peptide" evidence="1">
    <location>
        <begin position="1"/>
        <end position="25"/>
    </location>
</feature>
<dbReference type="Proteomes" id="UP000500767">
    <property type="component" value="Chromosome"/>
</dbReference>
<dbReference type="EMBL" id="CP053708">
    <property type="protein sequence ID" value="QKE91185.1"/>
    <property type="molecule type" value="Genomic_DNA"/>
</dbReference>
<organism evidence="2 3">
    <name type="scientific">Lichenicola cladoniae</name>
    <dbReference type="NCBI Taxonomy" id="1484109"/>
    <lineage>
        <taxon>Bacteria</taxon>
        <taxon>Pseudomonadati</taxon>
        <taxon>Pseudomonadota</taxon>
        <taxon>Alphaproteobacteria</taxon>
        <taxon>Acetobacterales</taxon>
        <taxon>Acetobacteraceae</taxon>
        <taxon>Lichenicola</taxon>
    </lineage>
</organism>
<dbReference type="KEGG" id="lck:HN018_15045"/>